<dbReference type="RefSeq" id="WP_313793396.1">
    <property type="nucleotide sequence ID" value="NZ_CP102453.1"/>
</dbReference>
<dbReference type="EMBL" id="CP102453">
    <property type="protein sequence ID" value="UUX33893.1"/>
    <property type="molecule type" value="Genomic_DNA"/>
</dbReference>
<accession>A0ABY5P572</accession>
<dbReference type="Proteomes" id="UP001315967">
    <property type="component" value="Chromosome"/>
</dbReference>
<evidence type="ECO:0000256" key="1">
    <source>
        <dbReference type="ARBA" id="ARBA00007905"/>
    </source>
</evidence>
<keyword evidence="6" id="KW-1185">Reference proteome</keyword>
<dbReference type="InterPro" id="IPR036812">
    <property type="entry name" value="NAD(P)_OxRdtase_dom_sf"/>
</dbReference>
<dbReference type="PRINTS" id="PR00069">
    <property type="entry name" value="ALDKETRDTASE"/>
</dbReference>
<dbReference type="CDD" id="cd19071">
    <property type="entry name" value="AKR_AKR1-5-like"/>
    <property type="match status" value="1"/>
</dbReference>
<sequence>MRVLQQTFTLANGVEIPKIGLGTWQMSPDEAYNSTKFALENGYLHVDTAVSYRNQQAVGKAVKDSGLDRDTVYITTKIPGEVKTYDEAKATIEQSLKELDVEYIDLILIHAPRPWQVMHDRPIENHYYEENANVWRAMVEAYEAGQLKAIGVSNFSIDDLEHLMATTTVAPHVNQVIYHIGRTNQELLAFCQNNHILLEGYSPIATGRLLDNQQIKAIADKYDKSIPQICIRYLLEKDILPLPKSVHEDYILQNADVDFSIEADDMAYLDSL</sequence>
<reference evidence="5 6" key="1">
    <citation type="submission" date="2022-08" db="EMBL/GenBank/DDBJ databases">
        <title>Aerococcaceae sp. nov isolated from spoiled eye mask.</title>
        <authorList>
            <person name="Zhou G."/>
            <person name="Xie X.-B."/>
            <person name="Shi Q.-S."/>
            <person name="Wang Y.-S."/>
            <person name="Wen X."/>
            <person name="Peng H."/>
            <person name="Yang X.-J."/>
            <person name="Tao H.-B."/>
            <person name="Huang X.-M."/>
        </authorList>
    </citation>
    <scope>NUCLEOTIDE SEQUENCE [LARGE SCALE GENOMIC DNA]</scope>
    <source>
        <strain evidence="6">DM20194951</strain>
    </source>
</reference>
<evidence type="ECO:0000259" key="4">
    <source>
        <dbReference type="Pfam" id="PF00248"/>
    </source>
</evidence>
<dbReference type="InterPro" id="IPR023210">
    <property type="entry name" value="NADP_OxRdtase_dom"/>
</dbReference>
<evidence type="ECO:0000313" key="6">
    <source>
        <dbReference type="Proteomes" id="UP001315967"/>
    </source>
</evidence>
<gene>
    <name evidence="5" type="ORF">NRE15_13570</name>
</gene>
<name>A0ABY5P572_9LACT</name>
<keyword evidence="2" id="KW-0521">NADP</keyword>
<feature type="domain" description="NADP-dependent oxidoreductase" evidence="4">
    <location>
        <begin position="18"/>
        <end position="272"/>
    </location>
</feature>
<dbReference type="Pfam" id="PF00248">
    <property type="entry name" value="Aldo_ket_red"/>
    <property type="match status" value="1"/>
</dbReference>
<protein>
    <submittedName>
        <fullName evidence="5">Aldo/keto reductase</fullName>
    </submittedName>
</protein>
<dbReference type="InterPro" id="IPR020471">
    <property type="entry name" value="AKR"/>
</dbReference>
<evidence type="ECO:0000256" key="3">
    <source>
        <dbReference type="ARBA" id="ARBA00023002"/>
    </source>
</evidence>
<dbReference type="PIRSF" id="PIRSF000097">
    <property type="entry name" value="AKR"/>
    <property type="match status" value="1"/>
</dbReference>
<proteinExistence type="inferred from homology"/>
<dbReference type="Gene3D" id="3.20.20.100">
    <property type="entry name" value="NADP-dependent oxidoreductase domain"/>
    <property type="match status" value="1"/>
</dbReference>
<evidence type="ECO:0000313" key="5">
    <source>
        <dbReference type="EMBL" id="UUX33893.1"/>
    </source>
</evidence>
<comment type="similarity">
    <text evidence="1">Belongs to the aldo/keto reductase family.</text>
</comment>
<dbReference type="SUPFAM" id="SSF51430">
    <property type="entry name" value="NAD(P)-linked oxidoreductase"/>
    <property type="match status" value="1"/>
</dbReference>
<evidence type="ECO:0000256" key="2">
    <source>
        <dbReference type="ARBA" id="ARBA00022857"/>
    </source>
</evidence>
<keyword evidence="3" id="KW-0560">Oxidoreductase</keyword>
<dbReference type="PANTHER" id="PTHR43827:SF3">
    <property type="entry name" value="NADP-DEPENDENT OXIDOREDUCTASE DOMAIN-CONTAINING PROTEIN"/>
    <property type="match status" value="1"/>
</dbReference>
<organism evidence="5 6">
    <name type="scientific">Fundicoccus culcitae</name>
    <dbReference type="NCBI Taxonomy" id="2969821"/>
    <lineage>
        <taxon>Bacteria</taxon>
        <taxon>Bacillati</taxon>
        <taxon>Bacillota</taxon>
        <taxon>Bacilli</taxon>
        <taxon>Lactobacillales</taxon>
        <taxon>Aerococcaceae</taxon>
        <taxon>Fundicoccus</taxon>
    </lineage>
</organism>
<dbReference type="PANTHER" id="PTHR43827">
    <property type="entry name" value="2,5-DIKETO-D-GLUCONIC ACID REDUCTASE"/>
    <property type="match status" value="1"/>
</dbReference>